<feature type="compositionally biased region" description="Basic residues" evidence="1">
    <location>
        <begin position="10"/>
        <end position="19"/>
    </location>
</feature>
<dbReference type="InterPro" id="IPR021858">
    <property type="entry name" value="Fun_TF"/>
</dbReference>
<feature type="compositionally biased region" description="Polar residues" evidence="1">
    <location>
        <begin position="73"/>
        <end position="91"/>
    </location>
</feature>
<dbReference type="GeneID" id="63853952"/>
<accession>A0A9P4GPG0</accession>
<comment type="caution">
    <text evidence="2">The sequence shown here is derived from an EMBL/GenBank/DDBJ whole genome shotgun (WGS) entry which is preliminary data.</text>
</comment>
<evidence type="ECO:0000313" key="3">
    <source>
        <dbReference type="Proteomes" id="UP000800039"/>
    </source>
</evidence>
<dbReference type="RefSeq" id="XP_040791485.1">
    <property type="nucleotide sequence ID" value="XM_040936702.1"/>
</dbReference>
<reference evidence="2" key="1">
    <citation type="submission" date="2020-01" db="EMBL/GenBank/DDBJ databases">
        <authorList>
            <consortium name="DOE Joint Genome Institute"/>
            <person name="Haridas S."/>
            <person name="Albert R."/>
            <person name="Binder M."/>
            <person name="Bloem J."/>
            <person name="Labutti K."/>
            <person name="Salamov A."/>
            <person name="Andreopoulos B."/>
            <person name="Baker S.E."/>
            <person name="Barry K."/>
            <person name="Bills G."/>
            <person name="Bluhm B.H."/>
            <person name="Cannon C."/>
            <person name="Castanera R."/>
            <person name="Culley D.E."/>
            <person name="Daum C."/>
            <person name="Ezra D."/>
            <person name="Gonzalez J.B."/>
            <person name="Henrissat B."/>
            <person name="Kuo A."/>
            <person name="Liang C."/>
            <person name="Lipzen A."/>
            <person name="Lutzoni F."/>
            <person name="Magnuson J."/>
            <person name="Mondo S."/>
            <person name="Nolan M."/>
            <person name="Ohm R."/>
            <person name="Pangilinan J."/>
            <person name="Park H.-J."/>
            <person name="Ramirez L."/>
            <person name="Alfaro M."/>
            <person name="Sun H."/>
            <person name="Tritt A."/>
            <person name="Yoshinaga Y."/>
            <person name="Zwiers L.-H."/>
            <person name="Turgeon B.G."/>
            <person name="Goodwin S.B."/>
            <person name="Spatafora J.W."/>
            <person name="Crous P.W."/>
            <person name="Grigoriev I.V."/>
        </authorList>
    </citation>
    <scope>NUCLEOTIDE SEQUENCE</scope>
    <source>
        <strain evidence="2">CBS 394.84</strain>
    </source>
</reference>
<feature type="region of interest" description="Disordered" evidence="1">
    <location>
        <begin position="1"/>
        <end position="27"/>
    </location>
</feature>
<keyword evidence="3" id="KW-1185">Reference proteome</keyword>
<gene>
    <name evidence="2" type="ORF">K460DRAFT_404184</name>
</gene>
<dbReference type="AlphaFoldDB" id="A0A9P4GPG0"/>
<evidence type="ECO:0008006" key="4">
    <source>
        <dbReference type="Google" id="ProtNLM"/>
    </source>
</evidence>
<dbReference type="EMBL" id="ML976615">
    <property type="protein sequence ID" value="KAF1848922.1"/>
    <property type="molecule type" value="Genomic_DNA"/>
</dbReference>
<sequence>MASPSDPKPSKKRIGRKRLPPLAQGPAIQFVVATHPDEFRAGETMRNVRSHVMYKHREQRGSSPSDRTKSREGSSAPTTMQTPSLMTTSSDGVLEDNNFLAPTPIRHHSTIWDRDFYRYSIQSPSADPTRSLAARIISAITAEPARSAPPVFEEACEYPFPANTMLRHESLEKLRQEYINSTEFFCHDTSWMQRICNNRLSFLSHVSVTCVYQDLAEGLLQDSALTVYAKTKVLRAITDRLDLDDTTIVSILHLLVSEIGGFDEDVFDVHMQGVMRIIHQRGGVSQVASPQFMILVMLTFAILRGQAEPLVLEDYMPRQSSPTLSSNVCPVSPLYAPHGDISRIYGACSIGTLEIVRDMQACTALFLAHWSHAGDTPPASDPHLATCDAQLQQIYANLLRRPSSENEPTPDWMYESCRLAALIYCRSIVHGVTLAESANIMHARSRDPNPESTTQISALHEALARTDTRGCWGNDMRGVFLWVCLVGGAASWSAARFASGVEGEETSPASAWARKCFALYAIRASVLVSFEQADDTIQALRTMLQIRYCILINIGSQTVSQ</sequence>
<feature type="region of interest" description="Disordered" evidence="1">
    <location>
        <begin position="41"/>
        <end position="95"/>
    </location>
</feature>
<evidence type="ECO:0000256" key="1">
    <source>
        <dbReference type="SAM" id="MobiDB-lite"/>
    </source>
</evidence>
<dbReference type="OrthoDB" id="415825at2759"/>
<proteinExistence type="predicted"/>
<name>A0A9P4GPG0_9PLEO</name>
<dbReference type="Proteomes" id="UP000800039">
    <property type="component" value="Unassembled WGS sequence"/>
</dbReference>
<evidence type="ECO:0000313" key="2">
    <source>
        <dbReference type="EMBL" id="KAF1848922.1"/>
    </source>
</evidence>
<organism evidence="2 3">
    <name type="scientific">Cucurbitaria berberidis CBS 394.84</name>
    <dbReference type="NCBI Taxonomy" id="1168544"/>
    <lineage>
        <taxon>Eukaryota</taxon>
        <taxon>Fungi</taxon>
        <taxon>Dikarya</taxon>
        <taxon>Ascomycota</taxon>
        <taxon>Pezizomycotina</taxon>
        <taxon>Dothideomycetes</taxon>
        <taxon>Pleosporomycetidae</taxon>
        <taxon>Pleosporales</taxon>
        <taxon>Pleosporineae</taxon>
        <taxon>Cucurbitariaceae</taxon>
        <taxon>Cucurbitaria</taxon>
    </lineage>
</organism>
<protein>
    <recommendedName>
        <fullName evidence="4">Tachykinin family protein</fullName>
    </recommendedName>
</protein>
<dbReference type="PANTHER" id="PTHR37540:SF5">
    <property type="entry name" value="TRANSCRIPTION FACTOR DOMAIN-CONTAINING PROTEIN"/>
    <property type="match status" value="1"/>
</dbReference>
<feature type="compositionally biased region" description="Basic and acidic residues" evidence="1">
    <location>
        <begin position="55"/>
        <end position="72"/>
    </location>
</feature>
<dbReference type="Pfam" id="PF11951">
    <property type="entry name" value="Fungal_trans_2"/>
    <property type="match status" value="1"/>
</dbReference>
<dbReference type="PANTHER" id="PTHR37540">
    <property type="entry name" value="TRANSCRIPTION FACTOR (ACR-2), PUTATIVE-RELATED-RELATED"/>
    <property type="match status" value="1"/>
</dbReference>